<feature type="active site" description="Nucleophile" evidence="4">
    <location>
        <position position="431"/>
    </location>
</feature>
<dbReference type="InterPro" id="IPR029063">
    <property type="entry name" value="SAM-dependent_MTases_sf"/>
</dbReference>
<name>A0AAT9GJS7_9BACT</name>
<dbReference type="InterPro" id="IPR010280">
    <property type="entry name" value="U5_MeTrfase_fam"/>
</dbReference>
<gene>
    <name evidence="7" type="primary">rlmD</name>
    <name evidence="7" type="ORF">KACHI17_18160</name>
</gene>
<evidence type="ECO:0000313" key="7">
    <source>
        <dbReference type="EMBL" id="BFG70935.1"/>
    </source>
</evidence>
<dbReference type="PROSITE" id="PS01231">
    <property type="entry name" value="TRMA_2"/>
    <property type="match status" value="1"/>
</dbReference>
<dbReference type="Gene3D" id="2.40.50.140">
    <property type="entry name" value="Nucleic acid-binding proteins"/>
    <property type="match status" value="1"/>
</dbReference>
<dbReference type="SUPFAM" id="SSF53335">
    <property type="entry name" value="S-adenosyl-L-methionine-dependent methyltransferases"/>
    <property type="match status" value="1"/>
</dbReference>
<dbReference type="PANTHER" id="PTHR11061:SF30">
    <property type="entry name" value="TRNA (URACIL(54)-C(5))-METHYLTRANSFERASE"/>
    <property type="match status" value="1"/>
</dbReference>
<accession>A0AAT9GJS7</accession>
<keyword evidence="3 4" id="KW-0949">S-adenosyl-L-methionine</keyword>
<dbReference type="PROSITE" id="PS01230">
    <property type="entry name" value="TRMA_1"/>
    <property type="match status" value="1"/>
</dbReference>
<dbReference type="PROSITE" id="PS50926">
    <property type="entry name" value="TRAM"/>
    <property type="match status" value="1"/>
</dbReference>
<evidence type="ECO:0000256" key="1">
    <source>
        <dbReference type="ARBA" id="ARBA00022603"/>
    </source>
</evidence>
<keyword evidence="2 4" id="KW-0808">Transferase</keyword>
<comment type="similarity">
    <text evidence="4">Belongs to the class I-like SAM-binding methyltransferase superfamily. RNA M5U methyltransferase family.</text>
</comment>
<dbReference type="EMBL" id="AP029612">
    <property type="protein sequence ID" value="BFG70935.1"/>
    <property type="molecule type" value="Genomic_DNA"/>
</dbReference>
<feature type="binding site" evidence="4">
    <location>
        <position position="305"/>
    </location>
    <ligand>
        <name>S-adenosyl-L-methionine</name>
        <dbReference type="ChEBI" id="CHEBI:59789"/>
    </ligand>
</feature>
<keyword evidence="1 4" id="KW-0489">Methyltransferase</keyword>
<feature type="domain" description="TRAM" evidence="6">
    <location>
        <begin position="2"/>
        <end position="62"/>
    </location>
</feature>
<sequence length="476" mass="54072">MRKQKKRIILENILVEDYAAEGRSLARVDGKVVFIEGAVPGDQVDVQLTKNKSDWAEGHTIAIKSFSPDRVQPFCSHFGVCGGCQWQMLPYEQQLKYKQKQVTDNLTRIGRIRLPEILPIVGADETRYYRNKMEYTFATRKYIPSDEFRRLKAEGIDPDALPGAAGFHARGFFDKVVEIDTCHLQEEPTNLIRKFAAAYTIEKGIPFYNIKEHQGWLRNMFVRNTSTGELMVNIIFGYEDVALREELLNSLLERFPQITTLLYTINIKKNDSLFDLHPQIYTGKGYIIEKLEDFQFKISPKSFFQTNTKQAEKLYQVTRDFAELNGTQTVYDLYCGTGSIGIFVSKQAAKVIGVEVVADAIEDAKENAALNGLAQTAFFAGDVIDICDDAFFVEHGRPDVIITDPPRAGMHEKLVRKLLDIAAPLIVYVSCNPATQARDLALLDEKYEVTKIQPVDMFPHTLHIENVVQLRLKKEA</sequence>
<dbReference type="PROSITE" id="PS51687">
    <property type="entry name" value="SAM_MT_RNA_M5U"/>
    <property type="match status" value="1"/>
</dbReference>
<evidence type="ECO:0000256" key="5">
    <source>
        <dbReference type="PROSITE-ProRule" id="PRU10015"/>
    </source>
</evidence>
<feature type="binding site" evidence="4">
    <location>
        <position position="334"/>
    </location>
    <ligand>
        <name>S-adenosyl-L-methionine</name>
        <dbReference type="ChEBI" id="CHEBI:59789"/>
    </ligand>
</feature>
<feature type="active site" evidence="5">
    <location>
        <position position="431"/>
    </location>
</feature>
<evidence type="ECO:0000256" key="3">
    <source>
        <dbReference type="ARBA" id="ARBA00022691"/>
    </source>
</evidence>
<dbReference type="GO" id="GO:0070041">
    <property type="term" value="F:rRNA (uridine-C5-)-methyltransferase activity"/>
    <property type="evidence" value="ECO:0007669"/>
    <property type="project" value="TreeGrafter"/>
</dbReference>
<feature type="binding site" evidence="4">
    <location>
        <position position="355"/>
    </location>
    <ligand>
        <name>S-adenosyl-L-methionine</name>
        <dbReference type="ChEBI" id="CHEBI:59789"/>
    </ligand>
</feature>
<dbReference type="PANTHER" id="PTHR11061">
    <property type="entry name" value="RNA M5U METHYLTRANSFERASE"/>
    <property type="match status" value="1"/>
</dbReference>
<dbReference type="RefSeq" id="WP_353548572.1">
    <property type="nucleotide sequence ID" value="NZ_AP029612.1"/>
</dbReference>
<evidence type="ECO:0000256" key="4">
    <source>
        <dbReference type="PROSITE-ProRule" id="PRU01024"/>
    </source>
</evidence>
<dbReference type="Gene3D" id="2.40.50.1070">
    <property type="match status" value="1"/>
</dbReference>
<dbReference type="AlphaFoldDB" id="A0AAT9GJS7"/>
<organism evidence="7">
    <name type="scientific">Sediminibacterium sp. KACHI17</name>
    <dbReference type="NCBI Taxonomy" id="1751071"/>
    <lineage>
        <taxon>Bacteria</taxon>
        <taxon>Pseudomonadati</taxon>
        <taxon>Bacteroidota</taxon>
        <taxon>Chitinophagia</taxon>
        <taxon>Chitinophagales</taxon>
        <taxon>Chitinophagaceae</taxon>
        <taxon>Sediminibacterium</taxon>
    </lineage>
</organism>
<reference evidence="7" key="1">
    <citation type="submission" date="2024-02" db="EMBL/GenBank/DDBJ databases">
        <title>Sediminibacterium planktonica sp. nov. and Sediminibacterium longus sp. nov., isolated from surface lake and river water.</title>
        <authorList>
            <person name="Watanabe K."/>
            <person name="Takemine S."/>
            <person name="Ishii Y."/>
            <person name="Ogata Y."/>
            <person name="Shindo C."/>
            <person name="Suda W."/>
        </authorList>
    </citation>
    <scope>NUCLEOTIDE SEQUENCE</scope>
    <source>
        <strain evidence="7">KACHI17</strain>
    </source>
</reference>
<evidence type="ECO:0000256" key="2">
    <source>
        <dbReference type="ARBA" id="ARBA00022679"/>
    </source>
</evidence>
<dbReference type="CDD" id="cd02440">
    <property type="entry name" value="AdoMet_MTases"/>
    <property type="match status" value="1"/>
</dbReference>
<protein>
    <submittedName>
        <fullName evidence="7">23S rRNA (Uracil(1939)-C(5))-methyltransferase RlmD</fullName>
    </submittedName>
</protein>
<dbReference type="SUPFAM" id="SSF50249">
    <property type="entry name" value="Nucleic acid-binding proteins"/>
    <property type="match status" value="1"/>
</dbReference>
<dbReference type="GO" id="GO:0070475">
    <property type="term" value="P:rRNA base methylation"/>
    <property type="evidence" value="ECO:0007669"/>
    <property type="project" value="TreeGrafter"/>
</dbReference>
<dbReference type="FunFam" id="3.40.50.150:FF:000009">
    <property type="entry name" value="23S rRNA (Uracil(1939)-C(5))-methyltransferase RlmD"/>
    <property type="match status" value="1"/>
</dbReference>
<dbReference type="InterPro" id="IPR030391">
    <property type="entry name" value="MeTrfase_TrmA_CS"/>
</dbReference>
<dbReference type="InterPro" id="IPR012340">
    <property type="entry name" value="NA-bd_OB-fold"/>
</dbReference>
<dbReference type="Pfam" id="PF01938">
    <property type="entry name" value="TRAM"/>
    <property type="match status" value="1"/>
</dbReference>
<dbReference type="Pfam" id="PF05958">
    <property type="entry name" value="tRNA_U5-meth_tr"/>
    <property type="match status" value="2"/>
</dbReference>
<dbReference type="InterPro" id="IPR002792">
    <property type="entry name" value="TRAM_dom"/>
</dbReference>
<dbReference type="Gene3D" id="3.40.50.150">
    <property type="entry name" value="Vaccinia Virus protein VP39"/>
    <property type="match status" value="1"/>
</dbReference>
<proteinExistence type="inferred from homology"/>
<dbReference type="InterPro" id="IPR030390">
    <property type="entry name" value="MeTrfase_TrmA_AS"/>
</dbReference>
<feature type="binding site" evidence="4">
    <location>
        <position position="404"/>
    </location>
    <ligand>
        <name>S-adenosyl-L-methionine</name>
        <dbReference type="ChEBI" id="CHEBI:59789"/>
    </ligand>
</feature>
<dbReference type="NCBIfam" id="TIGR00479">
    <property type="entry name" value="rumA"/>
    <property type="match status" value="1"/>
</dbReference>
<evidence type="ECO:0000259" key="6">
    <source>
        <dbReference type="PROSITE" id="PS50926"/>
    </source>
</evidence>